<gene>
    <name evidence="3" type="primary">LOC111812654</name>
</gene>
<name>A0A6P6DAN3_OCTDE</name>
<evidence type="ECO:0000313" key="3">
    <source>
        <dbReference type="RefSeq" id="XP_023557149.1"/>
    </source>
</evidence>
<dbReference type="GeneID" id="111812654"/>
<accession>A0A6P6DAN3</accession>
<evidence type="ECO:0000256" key="1">
    <source>
        <dbReference type="SAM" id="SignalP"/>
    </source>
</evidence>
<feature type="chain" id="PRO_5028006304" evidence="1">
    <location>
        <begin position="23"/>
        <end position="214"/>
    </location>
</feature>
<organism evidence="2 3">
    <name type="scientific">Octodon degus</name>
    <name type="common">Degu</name>
    <name type="synonym">Sciurus degus</name>
    <dbReference type="NCBI Taxonomy" id="10160"/>
    <lineage>
        <taxon>Eukaryota</taxon>
        <taxon>Metazoa</taxon>
        <taxon>Chordata</taxon>
        <taxon>Craniata</taxon>
        <taxon>Vertebrata</taxon>
        <taxon>Euteleostomi</taxon>
        <taxon>Mammalia</taxon>
        <taxon>Eutheria</taxon>
        <taxon>Euarchontoglires</taxon>
        <taxon>Glires</taxon>
        <taxon>Rodentia</taxon>
        <taxon>Hystricomorpha</taxon>
        <taxon>Octodontidae</taxon>
        <taxon>Octodon</taxon>
    </lineage>
</organism>
<protein>
    <submittedName>
        <fullName evidence="3">Uncharacterized protein LOC111812654</fullName>
    </submittedName>
</protein>
<dbReference type="Proteomes" id="UP000515203">
    <property type="component" value="Unplaced"/>
</dbReference>
<dbReference type="AlphaFoldDB" id="A0A6P6DAN3"/>
<feature type="signal peptide" evidence="1">
    <location>
        <begin position="1"/>
        <end position="22"/>
    </location>
</feature>
<dbReference type="InParanoid" id="A0A6P6DAN3"/>
<sequence length="214" mass="24101">MRVVHLIRACICTCWISPLTSAHCSSILCVLQSGRSSFMRLEQWQTSFQGDSLWYAEWILHLLSYRKVTGCVLRGFRKPEEGRFGSLALSGFRSQTVRDAKQRQQGRCTMRLEAQAIFQDTLPTLQKSRRKNVSHAKLSCLSAACPGDTYAPILEVIPPSNHLLSSNLLRHQPRQKTVPLLSAVYILFSKSGTPQFSSLVFPIQIKCIATQYAV</sequence>
<proteinExistence type="predicted"/>
<keyword evidence="1" id="KW-0732">Signal</keyword>
<reference evidence="3" key="1">
    <citation type="submission" date="2025-08" db="UniProtKB">
        <authorList>
            <consortium name="RefSeq"/>
        </authorList>
    </citation>
    <scope>IDENTIFICATION</scope>
</reference>
<dbReference type="RefSeq" id="XP_023557149.1">
    <property type="nucleotide sequence ID" value="XM_023701381.1"/>
</dbReference>
<keyword evidence="2" id="KW-1185">Reference proteome</keyword>
<evidence type="ECO:0000313" key="2">
    <source>
        <dbReference type="Proteomes" id="UP000515203"/>
    </source>
</evidence>